<evidence type="ECO:0000256" key="1">
    <source>
        <dbReference type="SAM" id="MobiDB-lite"/>
    </source>
</evidence>
<feature type="compositionally biased region" description="Basic and acidic residues" evidence="1">
    <location>
        <begin position="52"/>
        <end position="63"/>
    </location>
</feature>
<dbReference type="EMBL" id="VFIY01000018">
    <property type="protein sequence ID" value="TPD57636.1"/>
    <property type="molecule type" value="Genomic_DNA"/>
</dbReference>
<dbReference type="AlphaFoldDB" id="A0A501PCE7"/>
<dbReference type="PROSITE" id="PS51257">
    <property type="entry name" value="PROKAR_LIPOPROTEIN"/>
    <property type="match status" value="1"/>
</dbReference>
<reference evidence="4" key="1">
    <citation type="submission" date="2019-06" db="EMBL/GenBank/DDBJ databases">
        <title>The complete genome of Emcibacter congregatus ZYLT.</title>
        <authorList>
            <person name="Zhao Z."/>
        </authorList>
    </citation>
    <scope>NUCLEOTIDE SEQUENCE [LARGE SCALE GENOMIC DNA]</scope>
    <source>
        <strain evidence="4">MCCC 1A06723</strain>
    </source>
</reference>
<sequence length="63" mass="6618">MNTRTIFLKLLILSISALFLSACSGDDGLVYDAGPAGPNTEQTLKTLPEGLAPDKENARHSGS</sequence>
<dbReference type="Proteomes" id="UP000319148">
    <property type="component" value="Unassembled WGS sequence"/>
</dbReference>
<comment type="caution">
    <text evidence="3">The sequence shown here is derived from an EMBL/GenBank/DDBJ whole genome shotgun (WGS) entry which is preliminary data.</text>
</comment>
<evidence type="ECO:0000313" key="4">
    <source>
        <dbReference type="Proteomes" id="UP000319148"/>
    </source>
</evidence>
<feature type="chain" id="PRO_5021223281" description="Lipoprotein" evidence="2">
    <location>
        <begin position="25"/>
        <end position="63"/>
    </location>
</feature>
<protein>
    <recommendedName>
        <fullName evidence="5">Lipoprotein</fullName>
    </recommendedName>
</protein>
<feature type="region of interest" description="Disordered" evidence="1">
    <location>
        <begin position="32"/>
        <end position="63"/>
    </location>
</feature>
<feature type="signal peptide" evidence="2">
    <location>
        <begin position="1"/>
        <end position="24"/>
    </location>
</feature>
<evidence type="ECO:0000313" key="3">
    <source>
        <dbReference type="EMBL" id="TPD57636.1"/>
    </source>
</evidence>
<organism evidence="3 4">
    <name type="scientific">Emcibacter nanhaiensis</name>
    <dbReference type="NCBI Taxonomy" id="1505037"/>
    <lineage>
        <taxon>Bacteria</taxon>
        <taxon>Pseudomonadati</taxon>
        <taxon>Pseudomonadota</taxon>
        <taxon>Alphaproteobacteria</taxon>
        <taxon>Emcibacterales</taxon>
        <taxon>Emcibacteraceae</taxon>
        <taxon>Emcibacter</taxon>
    </lineage>
</organism>
<dbReference type="OrthoDB" id="9963006at2"/>
<name>A0A501PCE7_9PROT</name>
<gene>
    <name evidence="3" type="ORF">FIV46_16140</name>
</gene>
<accession>A0A501PCE7</accession>
<dbReference type="RefSeq" id="WP_139941951.1">
    <property type="nucleotide sequence ID" value="NZ_JBHSYP010000005.1"/>
</dbReference>
<keyword evidence="4" id="KW-1185">Reference proteome</keyword>
<evidence type="ECO:0000256" key="2">
    <source>
        <dbReference type="SAM" id="SignalP"/>
    </source>
</evidence>
<evidence type="ECO:0008006" key="5">
    <source>
        <dbReference type="Google" id="ProtNLM"/>
    </source>
</evidence>
<proteinExistence type="predicted"/>
<keyword evidence="2" id="KW-0732">Signal</keyword>